<dbReference type="EMBL" id="JBHUDM010000002">
    <property type="protein sequence ID" value="MFD1641821.1"/>
    <property type="molecule type" value="Genomic_DNA"/>
</dbReference>
<feature type="domain" description="DUF6293" evidence="2">
    <location>
        <begin position="143"/>
        <end position="249"/>
    </location>
</feature>
<accession>A0ABD6DA39</accession>
<evidence type="ECO:0000259" key="1">
    <source>
        <dbReference type="Pfam" id="PF19810"/>
    </source>
</evidence>
<comment type="caution">
    <text evidence="3">The sequence shown here is derived from an EMBL/GenBank/DDBJ whole genome shotgun (WGS) entry which is preliminary data.</text>
</comment>
<feature type="domain" description="HFX-2341-like N-terminal" evidence="1">
    <location>
        <begin position="6"/>
        <end position="127"/>
    </location>
</feature>
<evidence type="ECO:0000259" key="2">
    <source>
        <dbReference type="Pfam" id="PF22665"/>
    </source>
</evidence>
<dbReference type="AlphaFoldDB" id="A0ABD6DA39"/>
<reference evidence="3 4" key="1">
    <citation type="journal article" date="2019" name="Int. J. Syst. Evol. Microbiol.">
        <title>The Global Catalogue of Microorganisms (GCM) 10K type strain sequencing project: providing services to taxonomists for standard genome sequencing and annotation.</title>
        <authorList>
            <consortium name="The Broad Institute Genomics Platform"/>
            <consortium name="The Broad Institute Genome Sequencing Center for Infectious Disease"/>
            <person name="Wu L."/>
            <person name="Ma J."/>
        </authorList>
    </citation>
    <scope>NUCLEOTIDE SEQUENCE [LARGE SCALE GENOMIC DNA]</scope>
    <source>
        <strain evidence="3 4">CGMCC 1.10593</strain>
    </source>
</reference>
<dbReference type="Proteomes" id="UP001597052">
    <property type="component" value="Unassembled WGS sequence"/>
</dbReference>
<gene>
    <name evidence="3" type="ORF">ACFSBW_08035</name>
</gene>
<organism evidence="3 4">
    <name type="scientific">Halohasta litorea</name>
    <dbReference type="NCBI Taxonomy" id="869891"/>
    <lineage>
        <taxon>Archaea</taxon>
        <taxon>Methanobacteriati</taxon>
        <taxon>Methanobacteriota</taxon>
        <taxon>Stenosarchaea group</taxon>
        <taxon>Halobacteria</taxon>
        <taxon>Halobacteriales</taxon>
        <taxon>Haloferacaceae</taxon>
        <taxon>Halohasta</taxon>
    </lineage>
</organism>
<proteinExistence type="predicted"/>
<dbReference type="InterPro" id="IPR054162">
    <property type="entry name" value="DUF6293_C"/>
</dbReference>
<dbReference type="Pfam" id="PF19810">
    <property type="entry name" value="HFX_2341_N"/>
    <property type="match status" value="1"/>
</dbReference>
<evidence type="ECO:0000313" key="4">
    <source>
        <dbReference type="Proteomes" id="UP001597052"/>
    </source>
</evidence>
<name>A0ABD6DA39_9EURY</name>
<evidence type="ECO:0000313" key="3">
    <source>
        <dbReference type="EMBL" id="MFD1641821.1"/>
    </source>
</evidence>
<dbReference type="Pfam" id="PF22665">
    <property type="entry name" value="WHD_DUF6293"/>
    <property type="match status" value="1"/>
</dbReference>
<sequence length="267" mass="29867">MNRSQRIHIAPLGFEHDRIVLPAKEYDADHVILLDFIADNISRPAYHQDVIDDLETAGITMTQLDCNLFNLYESMSVIANQAIKHDSDGDQVYVNLTTGSTITAIGGMIACMVTGAAIPYYVRADEYASGTEPIGHGMEFADELPRYPMDGPDEQQVAVLAYLAFCKQEAETVPETYDIRKDDLIEFGKESKLPFAAEYTGDTKKGYYRRLDAHVLDPLLDRDYITIEAVGRSKRVHPTNIGINTAKAFSYLLQETDVDVHPEDINI</sequence>
<protein>
    <submittedName>
        <fullName evidence="3">DUF6293 family protein</fullName>
    </submittedName>
</protein>
<dbReference type="RefSeq" id="WP_256395798.1">
    <property type="nucleotide sequence ID" value="NZ_JANHDJ010000002.1"/>
</dbReference>
<dbReference type="InterPro" id="IPR046260">
    <property type="entry name" value="HFX_2341-like_N"/>
</dbReference>
<keyword evidence="4" id="KW-1185">Reference proteome</keyword>